<evidence type="ECO:0000256" key="2">
    <source>
        <dbReference type="ARBA" id="ARBA00022737"/>
    </source>
</evidence>
<dbReference type="InterPro" id="IPR007110">
    <property type="entry name" value="Ig-like_dom"/>
</dbReference>
<dbReference type="SMART" id="SM00409">
    <property type="entry name" value="IG"/>
    <property type="match status" value="1"/>
</dbReference>
<dbReference type="NCBIfam" id="TIGR04183">
    <property type="entry name" value="Por_Secre_tail"/>
    <property type="match status" value="1"/>
</dbReference>
<dbReference type="RefSeq" id="WP_167918852.1">
    <property type="nucleotide sequence ID" value="NZ_JAAVJS010000018.1"/>
</dbReference>
<dbReference type="PROSITE" id="PS51450">
    <property type="entry name" value="LRR"/>
    <property type="match status" value="1"/>
</dbReference>
<protein>
    <submittedName>
        <fullName evidence="5">T9SS type A sorting domain-containing protein</fullName>
    </submittedName>
</protein>
<reference evidence="5 6" key="1">
    <citation type="submission" date="2020-03" db="EMBL/GenBank/DDBJ databases">
        <title>Tamlana sp. nov, isolated from XXX.</title>
        <authorList>
            <person name="Cao W.R."/>
        </authorList>
    </citation>
    <scope>NUCLEOTIDE SEQUENCE [LARGE SCALE GENOMIC DNA]</scope>
    <source>
        <strain evidence="5 6">HST1-43</strain>
    </source>
</reference>
<evidence type="ECO:0000313" key="6">
    <source>
        <dbReference type="Proteomes" id="UP000760545"/>
    </source>
</evidence>
<sequence>MKRLLLSFIFIAPLLINAQFYFQEIQNSGVPPVGQGATDMADVDGDGDLDLFVTGNNLGVYIAKLYLNDGNGIFSESASNVFKGASVSTAHFFDADNDNDMDIIYMGVNNTYSRVAKLYLNDGNGGFTEDTQNAFTGMSRGDITTGDIDGDNDVDLLLSGEIGATGLTNLYLNNGSGIFTLAITPFPNVSVSNCKFHDIDHDNDLDFFITGYDGNEYISKYFFNNGSGTFTEQPYHQFAQGNGGFLFLDVDNDFDDDIIITGANNGTNVKSATLFLNRNDAPGYFTYKETNFEGLANGSIDAADLNKDGFLDVIFTGINTFNEPKTNLYFGGPDATFNLAEDHSFIGGYYSKIKLLGDIDNDGDDDLFLFGVDLDASVYGKVYRNVKLDVENHPDYNTLVVLYNALNGSNWFDSTNWLDTTKPLSSWYGITETNGRVTGIDLGSQNNVSGTIPPEIANLTELQDFWIQDAYIAGEIPPSIGNLIKLRQLVLYYTYGLTGNIPTSIQNCANLEWLYLGGNQLEGQIPDLTHLNNLTDIDINNNKFQFGDFENEFATYFSNVPQFYYAPQRKVSPDVEAVLDIGQTETLNVSVSGSQNSYDWYRINADGSDGGYVSSGPSLNVTINTADDYKWYYYYEATSGIVAGLTLRSGFFHFTEPPTTSADYNALVALYNSTNGDSWTNNTNWLDATKPLNTWYGIYNVVNNRVVDLNIGNNNLTGSIPAEIGNLTELTYLSLWGNELTGNIPPEIGNLTKLTYLDLAPNNFSGSIPTEIGNLVNLETLWLNQSGLSGSIPASLANLTKLKHLHLHSSIGPGWGDNTSAYSGDFPDLTALPLELLHIYNNYFEFTDIADELETYKANIPDFQFSPQFTQDLPEDTNIGVGSDITLTVTDVPIASKGMKTKTVLAQNTYQWFKDNVAITENGNSDTYVINNAQTSDSGIYHCEITNTDTPDFVIRRAFITLNVGTLGTEEQQLEQLRIYPNPTTSVLNIKLKGQNNAHVAIFDTSGKEVFKKQIATQWGVFNIESLNTGVYMLQVKTNGKTIKKRIVKK</sequence>
<name>A0ABX1DDA5_9FLAO</name>
<dbReference type="Pfam" id="PF13895">
    <property type="entry name" value="Ig_2"/>
    <property type="match status" value="1"/>
</dbReference>
<dbReference type="SUPFAM" id="SSF48726">
    <property type="entry name" value="Immunoglobulin"/>
    <property type="match status" value="1"/>
</dbReference>
<dbReference type="InterPro" id="IPR026444">
    <property type="entry name" value="Secre_tail"/>
</dbReference>
<dbReference type="Gene3D" id="2.130.10.130">
    <property type="entry name" value="Integrin alpha, N-terminal"/>
    <property type="match status" value="1"/>
</dbReference>
<dbReference type="InterPro" id="IPR001611">
    <property type="entry name" value="Leu-rich_rpt"/>
</dbReference>
<dbReference type="Gene3D" id="3.80.10.10">
    <property type="entry name" value="Ribonuclease Inhibitor"/>
    <property type="match status" value="2"/>
</dbReference>
<accession>A0ABX1DDA5</accession>
<dbReference type="CDD" id="cd00096">
    <property type="entry name" value="Ig"/>
    <property type="match status" value="1"/>
</dbReference>
<evidence type="ECO:0000259" key="4">
    <source>
        <dbReference type="PROSITE" id="PS50835"/>
    </source>
</evidence>
<dbReference type="Gene3D" id="2.60.40.10">
    <property type="entry name" value="Immunoglobulins"/>
    <property type="match status" value="1"/>
</dbReference>
<dbReference type="PANTHER" id="PTHR47988">
    <property type="entry name" value="SOMATIC EMBRYOGENESIS RECEPTOR KINASE 1"/>
    <property type="match status" value="1"/>
</dbReference>
<dbReference type="InterPro" id="IPR013783">
    <property type="entry name" value="Ig-like_fold"/>
</dbReference>
<evidence type="ECO:0000256" key="1">
    <source>
        <dbReference type="ARBA" id="ARBA00022729"/>
    </source>
</evidence>
<dbReference type="InterPro" id="IPR032675">
    <property type="entry name" value="LRR_dom_sf"/>
</dbReference>
<keyword evidence="3" id="KW-1015">Disulfide bond</keyword>
<evidence type="ECO:0000313" key="5">
    <source>
        <dbReference type="EMBL" id="NJX16346.1"/>
    </source>
</evidence>
<dbReference type="Pfam" id="PF23598">
    <property type="entry name" value="LRR_14"/>
    <property type="match status" value="1"/>
</dbReference>
<keyword evidence="1" id="KW-0732">Signal</keyword>
<evidence type="ECO:0000256" key="3">
    <source>
        <dbReference type="ARBA" id="ARBA00023157"/>
    </source>
</evidence>
<dbReference type="SUPFAM" id="SSF69318">
    <property type="entry name" value="Integrin alpha N-terminal domain"/>
    <property type="match status" value="1"/>
</dbReference>
<dbReference type="Pfam" id="PF00560">
    <property type="entry name" value="LRR_1"/>
    <property type="match status" value="1"/>
</dbReference>
<keyword evidence="6" id="KW-1185">Reference proteome</keyword>
<dbReference type="EMBL" id="JAAVJS010000018">
    <property type="protein sequence ID" value="NJX16346.1"/>
    <property type="molecule type" value="Genomic_DNA"/>
</dbReference>
<organism evidence="5 6">
    <name type="scientific">Tamlana crocina</name>
    <dbReference type="NCBI Taxonomy" id="393006"/>
    <lineage>
        <taxon>Bacteria</taxon>
        <taxon>Pseudomonadati</taxon>
        <taxon>Bacteroidota</taxon>
        <taxon>Flavobacteriia</taxon>
        <taxon>Flavobacteriales</taxon>
        <taxon>Flavobacteriaceae</taxon>
        <taxon>Tamlana</taxon>
    </lineage>
</organism>
<dbReference type="PROSITE" id="PS50835">
    <property type="entry name" value="IG_LIKE"/>
    <property type="match status" value="1"/>
</dbReference>
<proteinExistence type="predicted"/>
<gene>
    <name evidence="5" type="ORF">HC176_12690</name>
</gene>
<dbReference type="Pfam" id="PF18962">
    <property type="entry name" value="Por_Secre_tail"/>
    <property type="match status" value="1"/>
</dbReference>
<keyword evidence="2" id="KW-0677">Repeat</keyword>
<dbReference type="SUPFAM" id="SSF52058">
    <property type="entry name" value="L domain-like"/>
    <property type="match status" value="2"/>
</dbReference>
<dbReference type="Proteomes" id="UP000760545">
    <property type="component" value="Unassembled WGS sequence"/>
</dbReference>
<dbReference type="InterPro" id="IPR036179">
    <property type="entry name" value="Ig-like_dom_sf"/>
</dbReference>
<dbReference type="InterPro" id="IPR055414">
    <property type="entry name" value="LRR_R13L4/SHOC2-like"/>
</dbReference>
<dbReference type="InterPro" id="IPR013517">
    <property type="entry name" value="FG-GAP"/>
</dbReference>
<comment type="caution">
    <text evidence="5">The sequence shown here is derived from an EMBL/GenBank/DDBJ whole genome shotgun (WGS) entry which is preliminary data.</text>
</comment>
<dbReference type="InterPro" id="IPR028994">
    <property type="entry name" value="Integrin_alpha_N"/>
</dbReference>
<dbReference type="InterPro" id="IPR003599">
    <property type="entry name" value="Ig_sub"/>
</dbReference>
<dbReference type="Pfam" id="PF13517">
    <property type="entry name" value="FG-GAP_3"/>
    <property type="match status" value="1"/>
</dbReference>
<feature type="domain" description="Ig-like" evidence="4">
    <location>
        <begin position="867"/>
        <end position="961"/>
    </location>
</feature>